<evidence type="ECO:0000313" key="2">
    <source>
        <dbReference type="EMBL" id="PQM31757.1"/>
    </source>
</evidence>
<feature type="transmembrane region" description="Helical" evidence="1">
    <location>
        <begin position="7"/>
        <end position="31"/>
    </location>
</feature>
<dbReference type="AlphaFoldDB" id="A0A2P6FE79"/>
<keyword evidence="1" id="KW-0812">Transmembrane</keyword>
<protein>
    <submittedName>
        <fullName evidence="2">Uncharacterized protein</fullName>
    </submittedName>
</protein>
<comment type="caution">
    <text evidence="2">The sequence shown here is derived from an EMBL/GenBank/DDBJ whole genome shotgun (WGS) entry which is preliminary data.</text>
</comment>
<feature type="transmembrane region" description="Helical" evidence="1">
    <location>
        <begin position="172"/>
        <end position="197"/>
    </location>
</feature>
<gene>
    <name evidence="2" type="ORF">SMSRO_SF016100</name>
</gene>
<dbReference type="Proteomes" id="UP000031565">
    <property type="component" value="Unassembled WGS sequence"/>
</dbReference>
<name>A0A2P6FE79_9MOLU</name>
<reference evidence="2 3" key="1">
    <citation type="journal article" date="2015" name="MBio">
        <title>Genome sequence of the Drosophila melanogaster male-killing Spiroplasma strain MSRO endosymbiont.</title>
        <authorList>
            <person name="Paredes J.C."/>
            <person name="Herren J.K."/>
            <person name="Schupfer F."/>
            <person name="Marin R."/>
            <person name="Claverol S."/>
            <person name="Kuo C.H."/>
            <person name="Lemaitre B."/>
            <person name="Beven L."/>
        </authorList>
    </citation>
    <scope>NUCLEOTIDE SEQUENCE [LARGE SCALE GENOMIC DNA]</scope>
    <source>
        <strain evidence="2 3">MSRO</strain>
    </source>
</reference>
<dbReference type="EMBL" id="JTLV02000001">
    <property type="protein sequence ID" value="PQM31757.1"/>
    <property type="molecule type" value="Genomic_DNA"/>
</dbReference>
<organism evidence="2 3">
    <name type="scientific">Spiroplasma poulsonii</name>
    <dbReference type="NCBI Taxonomy" id="2138"/>
    <lineage>
        <taxon>Bacteria</taxon>
        <taxon>Bacillati</taxon>
        <taxon>Mycoplasmatota</taxon>
        <taxon>Mollicutes</taxon>
        <taxon>Entomoplasmatales</taxon>
        <taxon>Spiroplasmataceae</taxon>
        <taxon>Spiroplasma</taxon>
    </lineage>
</organism>
<evidence type="ECO:0000313" key="3">
    <source>
        <dbReference type="Proteomes" id="UP000031565"/>
    </source>
</evidence>
<dbReference type="STRING" id="2138.SMSRO_v1c15360"/>
<accession>A0A2P6FE79</accession>
<keyword evidence="1" id="KW-1133">Transmembrane helix</keyword>
<feature type="transmembrane region" description="Helical" evidence="1">
    <location>
        <begin position="209"/>
        <end position="232"/>
    </location>
</feature>
<evidence type="ECO:0000256" key="1">
    <source>
        <dbReference type="SAM" id="Phobius"/>
    </source>
</evidence>
<keyword evidence="1" id="KW-0472">Membrane</keyword>
<sequence>MKNYKLFLWGIWIIGLYQLSILTIFPFFLFYQVVAVNGGEITSYYFNYSLVWAYCMILVSFTFFGFICNIVIFCIKTKKAKFIRPILILISVLPSIIMFFPSLLLYFDPSCQESHTFDLQNYNDKYNKVGKQGIWIFNLVMVVWLLYVILLPQELNFFITRKAELTVLKMSFETFLTIVILFIASLISFWLGLIAINSKNKKAQLYVSIISYFLALSFLYGVIFPVLLLTSLCGEVHRLFNR</sequence>
<feature type="transmembrane region" description="Helical" evidence="1">
    <location>
        <begin position="86"/>
        <end position="107"/>
    </location>
</feature>
<dbReference type="RefSeq" id="WP_040093746.1">
    <property type="nucleotide sequence ID" value="NZ_CM020866.1"/>
</dbReference>
<keyword evidence="3" id="KW-1185">Reference proteome</keyword>
<proteinExistence type="predicted"/>
<feature type="transmembrane region" description="Helical" evidence="1">
    <location>
        <begin position="51"/>
        <end position="74"/>
    </location>
</feature>
<feature type="transmembrane region" description="Helical" evidence="1">
    <location>
        <begin position="133"/>
        <end position="151"/>
    </location>
</feature>
<dbReference type="OrthoDB" id="9893019at2"/>